<feature type="transmembrane region" description="Helical" evidence="13">
    <location>
        <begin position="966"/>
        <end position="987"/>
    </location>
</feature>
<keyword evidence="10" id="KW-0807">Transducer</keyword>
<dbReference type="Pfam" id="PF00503">
    <property type="entry name" value="G-alpha"/>
    <property type="match status" value="1"/>
</dbReference>
<evidence type="ECO:0000256" key="14">
    <source>
        <dbReference type="SAM" id="MobiDB-lite"/>
    </source>
</evidence>
<dbReference type="GO" id="GO:0031683">
    <property type="term" value="F:G-protein beta/gamma-subunit complex binding"/>
    <property type="evidence" value="ECO:0007669"/>
    <property type="project" value="InterPro"/>
</dbReference>
<dbReference type="Proteomes" id="UP001055439">
    <property type="component" value="Chromosome 7"/>
</dbReference>
<keyword evidence="16" id="KW-1185">Reference proteome</keyword>
<feature type="binding site" evidence="12">
    <location>
        <begin position="593"/>
        <end position="596"/>
    </location>
    <ligand>
        <name>GTP</name>
        <dbReference type="ChEBI" id="CHEBI:37565"/>
    </ligand>
</feature>
<evidence type="ECO:0000256" key="5">
    <source>
        <dbReference type="ARBA" id="ARBA00022771"/>
    </source>
</evidence>
<evidence type="ECO:0000256" key="9">
    <source>
        <dbReference type="ARBA" id="ARBA00023136"/>
    </source>
</evidence>
<keyword evidence="7 13" id="KW-1133">Transmembrane helix</keyword>
<protein>
    <recommendedName>
        <fullName evidence="13">Secretory carrier-associated membrane protein</fullName>
        <shortName evidence="13">Secretory carrier membrane protein</shortName>
    </recommendedName>
</protein>
<keyword evidence="3 13" id="KW-0812">Transmembrane</keyword>
<dbReference type="OrthoDB" id="5817230at2759"/>
<dbReference type="SUPFAM" id="SSF57903">
    <property type="entry name" value="FYVE/PHD zinc finger"/>
    <property type="match status" value="1"/>
</dbReference>
<dbReference type="Gene3D" id="3.40.50.300">
    <property type="entry name" value="P-loop containing nucleotide triphosphate hydrolases"/>
    <property type="match status" value="1"/>
</dbReference>
<keyword evidence="13" id="KW-0813">Transport</keyword>
<dbReference type="GO" id="GO:0003924">
    <property type="term" value="F:GTPase activity"/>
    <property type="evidence" value="ECO:0007669"/>
    <property type="project" value="InterPro"/>
</dbReference>
<feature type="compositionally biased region" description="Basic residues" evidence="14">
    <location>
        <begin position="1111"/>
        <end position="1134"/>
    </location>
</feature>
<feature type="compositionally biased region" description="Low complexity" evidence="14">
    <location>
        <begin position="108"/>
        <end position="119"/>
    </location>
</feature>
<dbReference type="SUPFAM" id="SSF52540">
    <property type="entry name" value="P-loop containing nucleoside triphosphate hydrolases"/>
    <property type="match status" value="1"/>
</dbReference>
<feature type="compositionally biased region" description="Low complexity" evidence="14">
    <location>
        <begin position="89"/>
        <end position="99"/>
    </location>
</feature>
<feature type="compositionally biased region" description="Basic and acidic residues" evidence="14">
    <location>
        <begin position="79"/>
        <end position="88"/>
    </location>
</feature>
<dbReference type="PANTHER" id="PTHR36486">
    <property type="entry name" value="OS01G0977800 PROTEIN"/>
    <property type="match status" value="1"/>
</dbReference>
<evidence type="ECO:0000313" key="15">
    <source>
        <dbReference type="EMBL" id="URE14342.1"/>
    </source>
</evidence>
<reference evidence="15" key="1">
    <citation type="submission" date="2022-05" db="EMBL/GenBank/DDBJ databases">
        <title>The Musa troglodytarum L. genome provides insights into the mechanism of non-climacteric behaviour and enrichment of carotenoids.</title>
        <authorList>
            <person name="Wang J."/>
        </authorList>
    </citation>
    <scope>NUCLEOTIDE SEQUENCE</scope>
    <source>
        <tissue evidence="15">Leaf</tissue>
    </source>
</reference>
<feature type="region of interest" description="Disordered" evidence="14">
    <location>
        <begin position="79"/>
        <end position="134"/>
    </location>
</feature>
<dbReference type="InterPro" id="IPR007273">
    <property type="entry name" value="SCAMP"/>
</dbReference>
<evidence type="ECO:0000313" key="16">
    <source>
        <dbReference type="Proteomes" id="UP001055439"/>
    </source>
</evidence>
<dbReference type="EMBL" id="CP097509">
    <property type="protein sequence ID" value="URE14342.1"/>
    <property type="molecule type" value="Genomic_DNA"/>
</dbReference>
<dbReference type="InterPro" id="IPR053057">
    <property type="entry name" value="XLG_GTP-binding"/>
</dbReference>
<keyword evidence="4 12" id="KW-0547">Nucleotide-binding</keyword>
<evidence type="ECO:0000256" key="6">
    <source>
        <dbReference type="ARBA" id="ARBA00022833"/>
    </source>
</evidence>
<evidence type="ECO:0000256" key="8">
    <source>
        <dbReference type="ARBA" id="ARBA00023134"/>
    </source>
</evidence>
<name>A0A9E7GL24_9LILI</name>
<keyword evidence="5" id="KW-0863">Zinc-finger</keyword>
<dbReference type="InterPro" id="IPR001019">
    <property type="entry name" value="Gprotein_alpha_su"/>
</dbReference>
<dbReference type="GO" id="GO:0005525">
    <property type="term" value="F:GTP binding"/>
    <property type="evidence" value="ECO:0007669"/>
    <property type="project" value="UniProtKB-KW"/>
</dbReference>
<evidence type="ECO:0000256" key="10">
    <source>
        <dbReference type="ARBA" id="ARBA00023224"/>
    </source>
</evidence>
<dbReference type="GO" id="GO:0007186">
    <property type="term" value="P:G protein-coupled receptor signaling pathway"/>
    <property type="evidence" value="ECO:0007669"/>
    <property type="project" value="InterPro"/>
</dbReference>
<dbReference type="FunFam" id="3.40.50.300:FF:001044">
    <property type="entry name" value="Extra-large guanine nucleotide-binding protein 3"/>
    <property type="match status" value="1"/>
</dbReference>
<comment type="subcellular location">
    <subcellularLocation>
        <location evidence="13">Cell membrane</location>
        <topology evidence="13">Multi-pass membrane protein</topology>
    </subcellularLocation>
    <subcellularLocation>
        <location evidence="13">Cytoplasmic vesicle</location>
        <location evidence="13">Secretory vesicle membrane</location>
        <topology evidence="13">Multi-pass membrane protein</topology>
    </subcellularLocation>
</comment>
<keyword evidence="6" id="KW-0862">Zinc</keyword>
<dbReference type="GO" id="GO:0008270">
    <property type="term" value="F:zinc ion binding"/>
    <property type="evidence" value="ECO:0007669"/>
    <property type="project" value="UniProtKB-KW"/>
</dbReference>
<evidence type="ECO:0000256" key="4">
    <source>
        <dbReference type="ARBA" id="ARBA00022741"/>
    </source>
</evidence>
<evidence type="ECO:0000256" key="13">
    <source>
        <dbReference type="RuleBase" id="RU363122"/>
    </source>
</evidence>
<feature type="region of interest" description="Disordered" evidence="14">
    <location>
        <begin position="1098"/>
        <end position="1134"/>
    </location>
</feature>
<dbReference type="Pfam" id="PF04144">
    <property type="entry name" value="SCAMP"/>
    <property type="match status" value="1"/>
</dbReference>
<evidence type="ECO:0000256" key="12">
    <source>
        <dbReference type="PIRSR" id="PIRSR601019-1"/>
    </source>
</evidence>
<evidence type="ECO:0000256" key="11">
    <source>
        <dbReference type="ARBA" id="ARBA00023329"/>
    </source>
</evidence>
<keyword evidence="11 13" id="KW-0968">Cytoplasmic vesicle</keyword>
<feature type="transmembrane region" description="Helical" evidence="13">
    <location>
        <begin position="1007"/>
        <end position="1030"/>
    </location>
</feature>
<gene>
    <name evidence="15" type="ORF">MUK42_10469</name>
</gene>
<organism evidence="15 16">
    <name type="scientific">Musa troglodytarum</name>
    <name type="common">fe'i banana</name>
    <dbReference type="NCBI Taxonomy" id="320322"/>
    <lineage>
        <taxon>Eukaryota</taxon>
        <taxon>Viridiplantae</taxon>
        <taxon>Streptophyta</taxon>
        <taxon>Embryophyta</taxon>
        <taxon>Tracheophyta</taxon>
        <taxon>Spermatophyta</taxon>
        <taxon>Magnoliopsida</taxon>
        <taxon>Liliopsida</taxon>
        <taxon>Zingiberales</taxon>
        <taxon>Musaceae</taxon>
        <taxon>Musa</taxon>
    </lineage>
</organism>
<feature type="transmembrane region" description="Helical" evidence="13">
    <location>
        <begin position="895"/>
        <end position="920"/>
    </location>
</feature>
<dbReference type="AlphaFoldDB" id="A0A9E7GL24"/>
<dbReference type="PANTHER" id="PTHR36486:SF4">
    <property type="entry name" value="PH DOMAIN-CONTAINING PROTEIN"/>
    <property type="match status" value="1"/>
</dbReference>
<dbReference type="GO" id="GO:0030658">
    <property type="term" value="C:transport vesicle membrane"/>
    <property type="evidence" value="ECO:0007669"/>
    <property type="project" value="UniProtKB-SubCell"/>
</dbReference>
<proteinExistence type="inferred from homology"/>
<evidence type="ECO:0000256" key="2">
    <source>
        <dbReference type="ARBA" id="ARBA00010482"/>
    </source>
</evidence>
<feature type="transmembrane region" description="Helical" evidence="13">
    <location>
        <begin position="927"/>
        <end position="946"/>
    </location>
</feature>
<dbReference type="SMART" id="SM00275">
    <property type="entry name" value="G_alpha"/>
    <property type="match status" value="1"/>
</dbReference>
<keyword evidence="8 12" id="KW-0342">GTP-binding</keyword>
<accession>A0A9E7GL24</accession>
<keyword evidence="13" id="KW-1003">Cell membrane</keyword>
<dbReference type="InterPro" id="IPR011011">
    <property type="entry name" value="Znf_FYVE_PHD"/>
</dbReference>
<evidence type="ECO:0000256" key="7">
    <source>
        <dbReference type="ARBA" id="ARBA00022989"/>
    </source>
</evidence>
<dbReference type="GO" id="GO:0005886">
    <property type="term" value="C:plasma membrane"/>
    <property type="evidence" value="ECO:0007669"/>
    <property type="project" value="UniProtKB-SubCell"/>
</dbReference>
<keyword evidence="9 13" id="KW-0472">Membrane</keyword>
<dbReference type="PROSITE" id="PS51882">
    <property type="entry name" value="G_ALPHA"/>
    <property type="match status" value="1"/>
</dbReference>
<sequence>MMRKILPPGTPIPEAPADLDYSIAIEYDGPPVSYELPRVDPVDLIPTAEPALRRRRSASGTLSPVLDPIPLPVSRIAHCADHPSRSPRDSGSSESVDSVLQNEEFSDASHSVSPVSAHSLPNEQPSQLVNEGRRASVVTFEEKSENQKLYHDFSGSPQDVGLTRKDKRKKVCYRCGKRKWESKEICLVCDARYCTYCVLRAMGSMPEGRKCVGCIGQPIDESKRLKLGKSSRILSRLLSPLEVRQILKAEKECPANQLRPEQLVVNGLPLRPEEMAELLSCPIPPQKLKPGRYWYDKELGLWGKASTSACRISEGEKPDIIISSNLNFTGKLRSDASKGNTLVYINGREITKVELRVLKLANVQCPRDTHFWVYDDGRYEEEGQNNIRGKIWESTITRLACSLFSLPVPHPVPNGLKNEAPYVPRTVPDYLEQRRIQKLLLLGPQWSGTSTIFKQAVEVSSNEYEPSEKDILYAEGVTQGNGLAFIEFSLDDHSSMSELYNDNPDTHSQPLTKYQLIRVSVKGMNKGCKWVEMFEDVRLVIFCVALSDYDQLAAPVNGSNKPFRNKMVQSKELFEATIRQPCFRDTPFVLVLNKYDLFEEKIDRVPLSACEWLSEFSPVRIHRNNQSLAQQAYYYIAMKFKDLYFSFTNRKLFVWQGRGRDRPTVDEAFKYIREVLKWADEKEETYYLEDSFYSTTEVEAEAGIPLKSQPTAGSTPPFVGCFAAKKESIDRAKRRERGREGERELVGILRSPLRSVDDVSRSQSVRRRGGEPVRGNPITFPSLSDDLVWVFISGSAPGSNSRLSTLASKAFGFGNKNDATVDIPLDTVNDAKKRETELAAWEENLKRREMDIKRREDSLTRAGVTVEDKNWPSFFPIIHHDIAKEIPVHAQRLQYLAFASWLGIVLCLSWNVIAVIVCWIRGGGIKIFFLAIIYALLGCPLSYVLWYRPLYRAMRTDSAFKFGWFFLFYLIHIGFCILAAIAPPIVFHGKSLTGILAAIDTFSDHALVGIFYLVGFGLFCLEILISLWVLQRQRRASVQERKRAVHGDPNTRKLKLRTPPVSISGKRKRKLFKKWRREQKEAMEKGLVTMEDVEMAVAEGSSEGTSEKPKVQFHLKKGPKLKLKRSRGKGKSFN</sequence>
<evidence type="ECO:0000256" key="3">
    <source>
        <dbReference type="ARBA" id="ARBA00022692"/>
    </source>
</evidence>
<comment type="function">
    <text evidence="1 13">Probably involved in membrane trafficking.</text>
</comment>
<keyword evidence="5" id="KW-0479">Metal-binding</keyword>
<evidence type="ECO:0000256" key="1">
    <source>
        <dbReference type="ARBA" id="ARBA00004003"/>
    </source>
</evidence>
<dbReference type="InterPro" id="IPR027417">
    <property type="entry name" value="P-loop_NTPase"/>
</dbReference>
<comment type="similarity">
    <text evidence="2 13">Belongs to the SCAMP family.</text>
</comment>
<dbReference type="GO" id="GO:0015031">
    <property type="term" value="P:protein transport"/>
    <property type="evidence" value="ECO:0007669"/>
    <property type="project" value="InterPro"/>
</dbReference>